<feature type="region of interest" description="Disordered" evidence="1">
    <location>
        <begin position="320"/>
        <end position="366"/>
    </location>
</feature>
<dbReference type="AlphaFoldDB" id="A0A409XXC4"/>
<evidence type="ECO:0000259" key="2">
    <source>
        <dbReference type="Pfam" id="PF13638"/>
    </source>
</evidence>
<protein>
    <recommendedName>
        <fullName evidence="2">PIN domain-containing protein</fullName>
    </recommendedName>
</protein>
<feature type="compositionally biased region" description="Basic and acidic residues" evidence="1">
    <location>
        <begin position="95"/>
        <end position="114"/>
    </location>
</feature>
<dbReference type="EMBL" id="NHYE01001426">
    <property type="protein sequence ID" value="PPQ95424.1"/>
    <property type="molecule type" value="Genomic_DNA"/>
</dbReference>
<evidence type="ECO:0000313" key="3">
    <source>
        <dbReference type="EMBL" id="PPQ95424.1"/>
    </source>
</evidence>
<keyword evidence="4" id="KW-1185">Reference proteome</keyword>
<feature type="compositionally biased region" description="Polar residues" evidence="1">
    <location>
        <begin position="36"/>
        <end position="45"/>
    </location>
</feature>
<gene>
    <name evidence="3" type="ORF">CVT26_008445</name>
</gene>
<dbReference type="InterPro" id="IPR002716">
    <property type="entry name" value="PIN_dom"/>
</dbReference>
<comment type="caution">
    <text evidence="3">The sequence shown here is derived from an EMBL/GenBank/DDBJ whole genome shotgun (WGS) entry which is preliminary data.</text>
</comment>
<evidence type="ECO:0000256" key="1">
    <source>
        <dbReference type="SAM" id="MobiDB-lite"/>
    </source>
</evidence>
<dbReference type="Proteomes" id="UP000284706">
    <property type="component" value="Unassembled WGS sequence"/>
</dbReference>
<feature type="region of interest" description="Disordered" evidence="1">
    <location>
        <begin position="34"/>
        <end position="114"/>
    </location>
</feature>
<name>A0A409XXC4_9AGAR</name>
<organism evidence="3 4">
    <name type="scientific">Gymnopilus dilepis</name>
    <dbReference type="NCBI Taxonomy" id="231916"/>
    <lineage>
        <taxon>Eukaryota</taxon>
        <taxon>Fungi</taxon>
        <taxon>Dikarya</taxon>
        <taxon>Basidiomycota</taxon>
        <taxon>Agaricomycotina</taxon>
        <taxon>Agaricomycetes</taxon>
        <taxon>Agaricomycetidae</taxon>
        <taxon>Agaricales</taxon>
        <taxon>Agaricineae</taxon>
        <taxon>Hymenogastraceae</taxon>
        <taxon>Gymnopilus</taxon>
    </lineage>
</organism>
<feature type="domain" description="PIN" evidence="2">
    <location>
        <begin position="121"/>
        <end position="230"/>
    </location>
</feature>
<dbReference type="STRING" id="231916.A0A409XXC4"/>
<proteinExistence type="predicted"/>
<dbReference type="OrthoDB" id="69928at2759"/>
<sequence>MADKKAPISVANKAAMSRALGAAFLSHQVEQLEKSVASNGNSSGNWRDRKNGNANGYRPISPNAPKRGQIQHLGPGTGGKVPPRKSLNQKTAGGEVKDDCKGGPRRRSQEEERVGKDADLIVVDASVLIHALYQVKKWCRDGREEVVIVPLEALNTLDLLKKGTSSLAQKARAASRILEAQVGTNPRIRVQRDDAFVLWDKISFQGDTASCPEWVRRIICCAQWEVEHSEEELKPTNPATNGAAKNGAAAQPRIVLATLSAQASLSPKLADLSLEDNATPMTPVPLPAPSLPHSTRFEARSTGTLVASWANKAGIQVLEVEPARGSAGGSDGDDTDNRKRSHGHRRPSAGNCDHPYAHAHAHGAKSAGLVERPPAVMAMMEMISQPSKVVRVLARGEKLDPDP</sequence>
<reference evidence="3 4" key="1">
    <citation type="journal article" date="2018" name="Evol. Lett.">
        <title>Horizontal gene cluster transfer increased hallucinogenic mushroom diversity.</title>
        <authorList>
            <person name="Reynolds H.T."/>
            <person name="Vijayakumar V."/>
            <person name="Gluck-Thaler E."/>
            <person name="Korotkin H.B."/>
            <person name="Matheny P.B."/>
            <person name="Slot J.C."/>
        </authorList>
    </citation>
    <scope>NUCLEOTIDE SEQUENCE [LARGE SCALE GENOMIC DNA]</scope>
    <source>
        <strain evidence="3 4">SRW20</strain>
    </source>
</reference>
<dbReference type="InParanoid" id="A0A409XXC4"/>
<accession>A0A409XXC4</accession>
<dbReference type="Gene3D" id="3.40.50.1010">
    <property type="entry name" value="5'-nuclease"/>
    <property type="match status" value="1"/>
</dbReference>
<evidence type="ECO:0000313" key="4">
    <source>
        <dbReference type="Proteomes" id="UP000284706"/>
    </source>
</evidence>
<dbReference type="Pfam" id="PF13638">
    <property type="entry name" value="PIN_4"/>
    <property type="match status" value="1"/>
</dbReference>